<dbReference type="InterPro" id="IPR000086">
    <property type="entry name" value="NUDIX_hydrolase_dom"/>
</dbReference>
<dbReference type="EMBL" id="JAAAML010000001">
    <property type="protein sequence ID" value="MCO6406873.1"/>
    <property type="molecule type" value="Genomic_DNA"/>
</dbReference>
<dbReference type="CDD" id="cd04688">
    <property type="entry name" value="NUDIX_Hydrolase"/>
    <property type="match status" value="1"/>
</dbReference>
<evidence type="ECO:0000256" key="2">
    <source>
        <dbReference type="ARBA" id="ARBA00022801"/>
    </source>
</evidence>
<gene>
    <name evidence="5" type="ORF">GTW23_01695</name>
</gene>
<comment type="cofactor">
    <cofactor evidence="1">
        <name>Mg(2+)</name>
        <dbReference type="ChEBI" id="CHEBI:18420"/>
    </cofactor>
</comment>
<reference evidence="5 6" key="1">
    <citation type="submission" date="2020-01" db="EMBL/GenBank/DDBJ databases">
        <title>Genomes of bacteria type strains.</title>
        <authorList>
            <person name="Chen J."/>
            <person name="Zhu S."/>
            <person name="Yang J."/>
        </authorList>
    </citation>
    <scope>NUCLEOTIDE SEQUENCE [LARGE SCALE GENOMIC DNA]</scope>
    <source>
        <strain evidence="5 6">DSM 16655</strain>
    </source>
</reference>
<evidence type="ECO:0000259" key="4">
    <source>
        <dbReference type="PROSITE" id="PS51462"/>
    </source>
</evidence>
<comment type="caution">
    <text evidence="5">The sequence shown here is derived from an EMBL/GenBank/DDBJ whole genome shotgun (WGS) entry which is preliminary data.</text>
</comment>
<feature type="domain" description="Nudix hydrolase" evidence="4">
    <location>
        <begin position="15"/>
        <end position="154"/>
    </location>
</feature>
<accession>A0ABT1CL65</accession>
<evidence type="ECO:0000313" key="5">
    <source>
        <dbReference type="EMBL" id="MCO6406873.1"/>
    </source>
</evidence>
<dbReference type="PROSITE" id="PS00893">
    <property type="entry name" value="NUDIX_BOX"/>
    <property type="match status" value="1"/>
</dbReference>
<dbReference type="Proteomes" id="UP001320715">
    <property type="component" value="Unassembled WGS sequence"/>
</dbReference>
<keyword evidence="2 3" id="KW-0378">Hydrolase</keyword>
<organism evidence="5 6">
    <name type="scientific">Hoeflea alexandrii</name>
    <dbReference type="NCBI Taxonomy" id="288436"/>
    <lineage>
        <taxon>Bacteria</taxon>
        <taxon>Pseudomonadati</taxon>
        <taxon>Pseudomonadota</taxon>
        <taxon>Alphaproteobacteria</taxon>
        <taxon>Hyphomicrobiales</taxon>
        <taxon>Rhizobiaceae</taxon>
        <taxon>Hoeflea</taxon>
    </lineage>
</organism>
<keyword evidence="6" id="KW-1185">Reference proteome</keyword>
<dbReference type="PANTHER" id="PTHR43046:SF14">
    <property type="entry name" value="MUTT_NUDIX FAMILY PROTEIN"/>
    <property type="match status" value="1"/>
</dbReference>
<protein>
    <submittedName>
        <fullName evidence="5">NUDIX domain-containing protein</fullName>
    </submittedName>
</protein>
<evidence type="ECO:0000313" key="6">
    <source>
        <dbReference type="Proteomes" id="UP001320715"/>
    </source>
</evidence>
<proteinExistence type="inferred from homology"/>
<dbReference type="InterPro" id="IPR020084">
    <property type="entry name" value="NUDIX_hydrolase_CS"/>
</dbReference>
<sequence>MTQPTRRTIRFNDEGRRFNARVAGLALRDGQLLIHRAVHEPFWTIPGGTAELGEDSRATLVREMREELGIEVSVGRLVFLVENFFDFEGRAWHEIGWYYLMDLPHDFPFSTDGRIIHEIVDGKNRLEFKWVPATRDSLAALPLPPVFLADRIEVLPDTTEHVVWDDGVL</sequence>
<dbReference type="RefSeq" id="WP_252914378.1">
    <property type="nucleotide sequence ID" value="NZ_JAAAML010000001.1"/>
</dbReference>
<dbReference type="InterPro" id="IPR015797">
    <property type="entry name" value="NUDIX_hydrolase-like_dom_sf"/>
</dbReference>
<dbReference type="Pfam" id="PF00293">
    <property type="entry name" value="NUDIX"/>
    <property type="match status" value="1"/>
</dbReference>
<dbReference type="Gene3D" id="3.90.79.10">
    <property type="entry name" value="Nucleoside Triphosphate Pyrophosphohydrolase"/>
    <property type="match status" value="1"/>
</dbReference>
<dbReference type="PANTHER" id="PTHR43046">
    <property type="entry name" value="GDP-MANNOSE MANNOSYL HYDROLASE"/>
    <property type="match status" value="1"/>
</dbReference>
<comment type="similarity">
    <text evidence="3">Belongs to the Nudix hydrolase family.</text>
</comment>
<dbReference type="SUPFAM" id="SSF55811">
    <property type="entry name" value="Nudix"/>
    <property type="match status" value="1"/>
</dbReference>
<evidence type="ECO:0000256" key="1">
    <source>
        <dbReference type="ARBA" id="ARBA00001946"/>
    </source>
</evidence>
<dbReference type="PRINTS" id="PR00502">
    <property type="entry name" value="NUDIXFAMILY"/>
</dbReference>
<evidence type="ECO:0000256" key="3">
    <source>
        <dbReference type="RuleBase" id="RU003476"/>
    </source>
</evidence>
<dbReference type="PROSITE" id="PS51462">
    <property type="entry name" value="NUDIX"/>
    <property type="match status" value="1"/>
</dbReference>
<dbReference type="InterPro" id="IPR020476">
    <property type="entry name" value="Nudix_hydrolase"/>
</dbReference>
<name>A0ABT1CL65_9HYPH</name>